<evidence type="ECO:0000313" key="2">
    <source>
        <dbReference type="Proteomes" id="UP000324222"/>
    </source>
</evidence>
<keyword evidence="2" id="KW-1185">Reference proteome</keyword>
<proteinExistence type="predicted"/>
<protein>
    <submittedName>
        <fullName evidence="1">Uncharacterized protein</fullName>
    </submittedName>
</protein>
<gene>
    <name evidence="1" type="ORF">E2C01_089490</name>
</gene>
<evidence type="ECO:0000313" key="1">
    <source>
        <dbReference type="EMBL" id="MPC94326.1"/>
    </source>
</evidence>
<reference evidence="1 2" key="1">
    <citation type="submission" date="2019-05" db="EMBL/GenBank/DDBJ databases">
        <title>Another draft genome of Portunus trituberculatus and its Hox gene families provides insights of decapod evolution.</title>
        <authorList>
            <person name="Jeong J.-H."/>
            <person name="Song I."/>
            <person name="Kim S."/>
            <person name="Choi T."/>
            <person name="Kim D."/>
            <person name="Ryu S."/>
            <person name="Kim W."/>
        </authorList>
    </citation>
    <scope>NUCLEOTIDE SEQUENCE [LARGE SCALE GENOMIC DNA]</scope>
    <source>
        <tissue evidence="1">Muscle</tissue>
    </source>
</reference>
<dbReference type="EMBL" id="VSRR010098081">
    <property type="protein sequence ID" value="MPC94326.1"/>
    <property type="molecule type" value="Genomic_DNA"/>
</dbReference>
<accession>A0A5B7JJ62</accession>
<organism evidence="1 2">
    <name type="scientific">Portunus trituberculatus</name>
    <name type="common">Swimming crab</name>
    <name type="synonym">Neptunus trituberculatus</name>
    <dbReference type="NCBI Taxonomy" id="210409"/>
    <lineage>
        <taxon>Eukaryota</taxon>
        <taxon>Metazoa</taxon>
        <taxon>Ecdysozoa</taxon>
        <taxon>Arthropoda</taxon>
        <taxon>Crustacea</taxon>
        <taxon>Multicrustacea</taxon>
        <taxon>Malacostraca</taxon>
        <taxon>Eumalacostraca</taxon>
        <taxon>Eucarida</taxon>
        <taxon>Decapoda</taxon>
        <taxon>Pleocyemata</taxon>
        <taxon>Brachyura</taxon>
        <taxon>Eubrachyura</taxon>
        <taxon>Portunoidea</taxon>
        <taxon>Portunidae</taxon>
        <taxon>Portuninae</taxon>
        <taxon>Portunus</taxon>
    </lineage>
</organism>
<name>A0A5B7JJ62_PORTR</name>
<dbReference type="AlphaFoldDB" id="A0A5B7JJ62"/>
<dbReference type="Proteomes" id="UP000324222">
    <property type="component" value="Unassembled WGS sequence"/>
</dbReference>
<sequence length="59" mass="6772">MAPRPSRPSQPREEERSVACSCPGVICKSRRWQRWGWREGGGAAELCVFCVFSPRRNIH</sequence>
<comment type="caution">
    <text evidence="1">The sequence shown here is derived from an EMBL/GenBank/DDBJ whole genome shotgun (WGS) entry which is preliminary data.</text>
</comment>